<dbReference type="RefSeq" id="XP_024579070.1">
    <property type="nucleotide sequence ID" value="XM_024728610.1"/>
</dbReference>
<accession>A0A0P1ANS9</accession>
<evidence type="ECO:0000313" key="2">
    <source>
        <dbReference type="Proteomes" id="UP000054928"/>
    </source>
</evidence>
<evidence type="ECO:0000313" key="1">
    <source>
        <dbReference type="EMBL" id="CEG42701.1"/>
    </source>
</evidence>
<protein>
    <submittedName>
        <fullName evidence="1">Uncharacterized protein</fullName>
    </submittedName>
</protein>
<dbReference type="EMBL" id="CCYD01000645">
    <property type="protein sequence ID" value="CEG42701.1"/>
    <property type="molecule type" value="Genomic_DNA"/>
</dbReference>
<name>A0A0P1ANS9_PLAHL</name>
<reference evidence="2" key="1">
    <citation type="submission" date="2014-09" db="EMBL/GenBank/DDBJ databases">
        <authorList>
            <person name="Sharma Rahul"/>
            <person name="Thines Marco"/>
        </authorList>
    </citation>
    <scope>NUCLEOTIDE SEQUENCE [LARGE SCALE GENOMIC DNA]</scope>
</reference>
<dbReference type="Proteomes" id="UP000054928">
    <property type="component" value="Unassembled WGS sequence"/>
</dbReference>
<dbReference type="GeneID" id="36408010"/>
<keyword evidence="2" id="KW-1185">Reference proteome</keyword>
<organism evidence="1 2">
    <name type="scientific">Plasmopara halstedii</name>
    <name type="common">Downy mildew of sunflower</name>
    <dbReference type="NCBI Taxonomy" id="4781"/>
    <lineage>
        <taxon>Eukaryota</taxon>
        <taxon>Sar</taxon>
        <taxon>Stramenopiles</taxon>
        <taxon>Oomycota</taxon>
        <taxon>Peronosporomycetes</taxon>
        <taxon>Peronosporales</taxon>
        <taxon>Peronosporaceae</taxon>
        <taxon>Plasmopara</taxon>
    </lineage>
</organism>
<sequence length="54" mass="6629">MKNVLVDFFVLEKWLCFRREIANVDLSILSTKLRHRCKMRTYVRTTVLEVLRTW</sequence>
<proteinExistence type="predicted"/>
<dbReference type="AlphaFoldDB" id="A0A0P1ANS9"/>